<organism evidence="7 8">
    <name type="scientific">Planctomyces bekefii</name>
    <dbReference type="NCBI Taxonomy" id="1653850"/>
    <lineage>
        <taxon>Bacteria</taxon>
        <taxon>Pseudomonadati</taxon>
        <taxon>Planctomycetota</taxon>
        <taxon>Planctomycetia</taxon>
        <taxon>Planctomycetales</taxon>
        <taxon>Planctomycetaceae</taxon>
        <taxon>Planctomyces</taxon>
    </lineage>
</organism>
<sequence>MAEITAAAVKALREKTDLPMMECKKALTEAGGDEQKAIAILKEMFKKVQEKRADNVTAEGRIFMAIRPDASEAALVEIQCESAPVATGEVLQKFGQAMVDQLLAGPGAADPAALMSQKAPDAVQTFLEQYEEIVNKIREKIVVNRILRVSGVVGGYVHHDFKMGVLLVAAGTPKNDSILRDVAMHIAALNPVVTFPEQLDPALVATERDRLRNEALASGKKENMVDKIVEGQLKRWFGEQHVLVMQPFAKDDKKIVGDALAEGGVQAVSYVRWKVGGSA</sequence>
<evidence type="ECO:0000256" key="5">
    <source>
        <dbReference type="HAMAP-Rule" id="MF_00050"/>
    </source>
</evidence>
<dbReference type="InterPro" id="IPR009060">
    <property type="entry name" value="UBA-like_sf"/>
</dbReference>
<dbReference type="InterPro" id="IPR036402">
    <property type="entry name" value="EF-Ts_dimer_sf"/>
</dbReference>
<dbReference type="Pfam" id="PF00889">
    <property type="entry name" value="EF_TS"/>
    <property type="match status" value="1"/>
</dbReference>
<keyword evidence="5" id="KW-0963">Cytoplasm</keyword>
<evidence type="ECO:0000256" key="4">
    <source>
        <dbReference type="ARBA" id="ARBA00022917"/>
    </source>
</evidence>
<dbReference type="CDD" id="cd14275">
    <property type="entry name" value="UBA_EF-Ts"/>
    <property type="match status" value="1"/>
</dbReference>
<protein>
    <recommendedName>
        <fullName evidence="2 5">Elongation factor Ts</fullName>
        <shortName evidence="5">EF-Ts</shortName>
    </recommendedName>
</protein>
<comment type="function">
    <text evidence="5">Associates with the EF-Tu.GDP complex and induces the exchange of GDP to GTP. It remains bound to the aminoacyl-tRNA.EF-Tu.GTP complex up to the GTP hydrolysis stage on the ribosome.</text>
</comment>
<keyword evidence="4 5" id="KW-0648">Protein biosynthesis</keyword>
<reference evidence="7 8" key="1">
    <citation type="submission" date="2019-08" db="EMBL/GenBank/DDBJ databases">
        <title>100 year-old enigma solved: identification of Planctomyces bekefii, the type genus and species of the phylum Planctomycetes.</title>
        <authorList>
            <person name="Svetlana D.N."/>
            <person name="Overmann J."/>
        </authorList>
    </citation>
    <scope>NUCLEOTIDE SEQUENCE [LARGE SCALE GENOMIC DNA]</scope>
    <source>
        <strain evidence="7">Phe10_nw2017</strain>
    </source>
</reference>
<dbReference type="InterPro" id="IPR014039">
    <property type="entry name" value="Transl_elong_EFTs/EF1B_dimer"/>
</dbReference>
<dbReference type="Proteomes" id="UP000321083">
    <property type="component" value="Unassembled WGS sequence"/>
</dbReference>
<comment type="similarity">
    <text evidence="1 5">Belongs to the EF-Ts family.</text>
</comment>
<proteinExistence type="inferred from homology"/>
<dbReference type="GO" id="GO:0003746">
    <property type="term" value="F:translation elongation factor activity"/>
    <property type="evidence" value="ECO:0007669"/>
    <property type="project" value="UniProtKB-UniRule"/>
</dbReference>
<keyword evidence="8" id="KW-1185">Reference proteome</keyword>
<dbReference type="PANTHER" id="PTHR11741:SF0">
    <property type="entry name" value="ELONGATION FACTOR TS, MITOCHONDRIAL"/>
    <property type="match status" value="1"/>
</dbReference>
<reference evidence="7 8" key="2">
    <citation type="submission" date="2019-08" db="EMBL/GenBank/DDBJ databases">
        <authorList>
            <person name="Henke P."/>
        </authorList>
    </citation>
    <scope>NUCLEOTIDE SEQUENCE [LARGE SCALE GENOMIC DNA]</scope>
    <source>
        <strain evidence="7">Phe10_nw2017</strain>
    </source>
</reference>
<dbReference type="GO" id="GO:0005737">
    <property type="term" value="C:cytoplasm"/>
    <property type="evidence" value="ECO:0007669"/>
    <property type="project" value="UniProtKB-SubCell"/>
</dbReference>
<evidence type="ECO:0000256" key="3">
    <source>
        <dbReference type="ARBA" id="ARBA00022768"/>
    </source>
</evidence>
<dbReference type="Gene3D" id="1.10.286.20">
    <property type="match status" value="1"/>
</dbReference>
<dbReference type="HAMAP" id="MF_00050">
    <property type="entry name" value="EF_Ts"/>
    <property type="match status" value="1"/>
</dbReference>
<dbReference type="Gene3D" id="3.30.479.20">
    <property type="entry name" value="Elongation factor Ts, dimerisation domain"/>
    <property type="match status" value="2"/>
</dbReference>
<feature type="domain" description="Translation elongation factor EFTs/EF1B dimerisation" evidence="6">
    <location>
        <begin position="73"/>
        <end position="276"/>
    </location>
</feature>
<comment type="caution">
    <text evidence="5">Lacks conserved residue(s) required for the propagation of feature annotation.</text>
</comment>
<evidence type="ECO:0000313" key="8">
    <source>
        <dbReference type="Proteomes" id="UP000321083"/>
    </source>
</evidence>
<dbReference type="Gene3D" id="1.10.8.10">
    <property type="entry name" value="DNA helicase RuvA subunit, C-terminal domain"/>
    <property type="match status" value="1"/>
</dbReference>
<comment type="subcellular location">
    <subcellularLocation>
        <location evidence="5">Cytoplasm</location>
    </subcellularLocation>
</comment>
<dbReference type="PANTHER" id="PTHR11741">
    <property type="entry name" value="ELONGATION FACTOR TS"/>
    <property type="match status" value="1"/>
</dbReference>
<dbReference type="AlphaFoldDB" id="A0A5C6MHL4"/>
<gene>
    <name evidence="5 7" type="primary">tsf</name>
    <name evidence="7" type="ORF">E3A20_01380</name>
</gene>
<dbReference type="SUPFAM" id="SSF54713">
    <property type="entry name" value="Elongation factor Ts (EF-Ts), dimerisation domain"/>
    <property type="match status" value="2"/>
</dbReference>
<comment type="caution">
    <text evidence="7">The sequence shown here is derived from an EMBL/GenBank/DDBJ whole genome shotgun (WGS) entry which is preliminary data.</text>
</comment>
<dbReference type="FunFam" id="1.10.8.10:FF:000001">
    <property type="entry name" value="Elongation factor Ts"/>
    <property type="match status" value="1"/>
</dbReference>
<name>A0A5C6MHL4_9PLAN</name>
<dbReference type="NCBIfam" id="TIGR00116">
    <property type="entry name" value="tsf"/>
    <property type="match status" value="1"/>
</dbReference>
<dbReference type="InterPro" id="IPR001816">
    <property type="entry name" value="Transl_elong_EFTs/EF1B"/>
</dbReference>
<accession>A0A5C6MHL4</accession>
<evidence type="ECO:0000259" key="6">
    <source>
        <dbReference type="Pfam" id="PF00889"/>
    </source>
</evidence>
<evidence type="ECO:0000313" key="7">
    <source>
        <dbReference type="EMBL" id="TWW12458.1"/>
    </source>
</evidence>
<dbReference type="EMBL" id="SRHE01000011">
    <property type="protein sequence ID" value="TWW12458.1"/>
    <property type="molecule type" value="Genomic_DNA"/>
</dbReference>
<evidence type="ECO:0000256" key="1">
    <source>
        <dbReference type="ARBA" id="ARBA00005532"/>
    </source>
</evidence>
<keyword evidence="3 5" id="KW-0251">Elongation factor</keyword>
<evidence type="ECO:0000256" key="2">
    <source>
        <dbReference type="ARBA" id="ARBA00016956"/>
    </source>
</evidence>
<dbReference type="SUPFAM" id="SSF46934">
    <property type="entry name" value="UBA-like"/>
    <property type="match status" value="1"/>
</dbReference>